<reference evidence="1" key="2">
    <citation type="journal article" date="2015" name="Data Brief">
        <title>Shoot transcriptome of the giant reed, Arundo donax.</title>
        <authorList>
            <person name="Barrero R.A."/>
            <person name="Guerrero F.D."/>
            <person name="Moolhuijzen P."/>
            <person name="Goolsby J.A."/>
            <person name="Tidwell J."/>
            <person name="Bellgard S.E."/>
            <person name="Bellgard M.I."/>
        </authorList>
    </citation>
    <scope>NUCLEOTIDE SEQUENCE</scope>
    <source>
        <tissue evidence="1">Shoot tissue taken approximately 20 cm above the soil surface</tissue>
    </source>
</reference>
<organism evidence="1">
    <name type="scientific">Arundo donax</name>
    <name type="common">Giant reed</name>
    <name type="synonym">Donax arundinaceus</name>
    <dbReference type="NCBI Taxonomy" id="35708"/>
    <lineage>
        <taxon>Eukaryota</taxon>
        <taxon>Viridiplantae</taxon>
        <taxon>Streptophyta</taxon>
        <taxon>Embryophyta</taxon>
        <taxon>Tracheophyta</taxon>
        <taxon>Spermatophyta</taxon>
        <taxon>Magnoliopsida</taxon>
        <taxon>Liliopsida</taxon>
        <taxon>Poales</taxon>
        <taxon>Poaceae</taxon>
        <taxon>PACMAD clade</taxon>
        <taxon>Arundinoideae</taxon>
        <taxon>Arundineae</taxon>
        <taxon>Arundo</taxon>
    </lineage>
</organism>
<sequence length="129" mass="13803">MSRCGPSFGSGKLAAAAMLWCDELGGSKASDTAGAAEASGWLCSATKSVTRKALAEGMSLMVSDARQPVRESGHRGGGGEEEVPAVSSWAFLVSWRKPCLEQTKRRRVTVCRDFLDLLDLRTTKPRRAA</sequence>
<dbReference type="AlphaFoldDB" id="A0A0A9DNT9"/>
<reference evidence="1" key="1">
    <citation type="submission" date="2014-09" db="EMBL/GenBank/DDBJ databases">
        <authorList>
            <person name="Magalhaes I.L.F."/>
            <person name="Oliveira U."/>
            <person name="Santos F.R."/>
            <person name="Vidigal T.H.D.A."/>
            <person name="Brescovit A.D."/>
            <person name="Santos A.J."/>
        </authorList>
    </citation>
    <scope>NUCLEOTIDE SEQUENCE</scope>
    <source>
        <tissue evidence="1">Shoot tissue taken approximately 20 cm above the soil surface</tissue>
    </source>
</reference>
<dbReference type="EMBL" id="GBRH01207666">
    <property type="protein sequence ID" value="JAD90229.1"/>
    <property type="molecule type" value="Transcribed_RNA"/>
</dbReference>
<evidence type="ECO:0000313" key="1">
    <source>
        <dbReference type="EMBL" id="JAD90229.1"/>
    </source>
</evidence>
<name>A0A0A9DNT9_ARUDO</name>
<protein>
    <submittedName>
        <fullName evidence="1">Uncharacterized protein</fullName>
    </submittedName>
</protein>
<proteinExistence type="predicted"/>
<accession>A0A0A9DNT9</accession>